<evidence type="ECO:0000256" key="1">
    <source>
        <dbReference type="ARBA" id="ARBA00000632"/>
    </source>
</evidence>
<dbReference type="GeneID" id="93734960"/>
<dbReference type="Gene3D" id="1.10.530.40">
    <property type="match status" value="1"/>
</dbReference>
<dbReference type="PANTHER" id="PTHR38107:SF4">
    <property type="entry name" value="LYSOZYME"/>
    <property type="match status" value="1"/>
</dbReference>
<evidence type="ECO:0000313" key="9">
    <source>
        <dbReference type="Proteomes" id="UP000042738"/>
    </source>
</evidence>
<keyword evidence="3 6" id="KW-0081">Bacteriolytic enzyme</keyword>
<evidence type="ECO:0000256" key="2">
    <source>
        <dbReference type="ARBA" id="ARBA00022529"/>
    </source>
</evidence>
<dbReference type="GO" id="GO:0031640">
    <property type="term" value="P:killing of cells of another organism"/>
    <property type="evidence" value="ECO:0007669"/>
    <property type="project" value="UniProtKB-KW"/>
</dbReference>
<keyword evidence="4 6" id="KW-0378">Hydrolase</keyword>
<keyword evidence="5 6" id="KW-0326">Glycosidase</keyword>
<proteinExistence type="inferred from homology"/>
<dbReference type="GO" id="GO:0003796">
    <property type="term" value="F:lysozyme activity"/>
    <property type="evidence" value="ECO:0007669"/>
    <property type="project" value="UniProtKB-EC"/>
</dbReference>
<accession>A0A068Z6V7</accession>
<reference evidence="8 9" key="1">
    <citation type="journal article" date="2014" name="Genome Announc.">
        <title>Whole-Genome Sequence of Serratia symbiotica Strain CWBI-2.3T, a Free-Living Symbiont of the Black Bean Aphid Aphis fabae.</title>
        <authorList>
            <person name="Foray V."/>
            <person name="Grigorescu A.S."/>
            <person name="Sabri A."/>
            <person name="Haubruge E."/>
            <person name="Lognay G."/>
            <person name="Francis F."/>
            <person name="Fauconnier M.L."/>
            <person name="Hance T."/>
            <person name="Thonart P."/>
        </authorList>
    </citation>
    <scope>NUCLEOTIDE SEQUENCE [LARGE SCALE GENOMIC DNA]</scope>
    <source>
        <strain evidence="8">CWBI-2.3</strain>
    </source>
</reference>
<dbReference type="PANTHER" id="PTHR38107">
    <property type="match status" value="1"/>
</dbReference>
<organism evidence="8 9">
    <name type="scientific">Serratia symbiotica</name>
    <dbReference type="NCBI Taxonomy" id="138074"/>
    <lineage>
        <taxon>Bacteria</taxon>
        <taxon>Pseudomonadati</taxon>
        <taxon>Pseudomonadota</taxon>
        <taxon>Gammaproteobacteria</taxon>
        <taxon>Enterobacterales</taxon>
        <taxon>Yersiniaceae</taxon>
        <taxon>Serratia</taxon>
    </lineage>
</organism>
<keyword evidence="2 6" id="KW-0929">Antimicrobial</keyword>
<dbReference type="Pfam" id="PF00959">
    <property type="entry name" value="Phage_lysozyme"/>
    <property type="match status" value="1"/>
</dbReference>
<dbReference type="InterPro" id="IPR034690">
    <property type="entry name" value="Endolysin_T4_type"/>
</dbReference>
<dbReference type="InterPro" id="IPR023347">
    <property type="entry name" value="Lysozyme_dom_sf"/>
</dbReference>
<dbReference type="GO" id="GO:0009253">
    <property type="term" value="P:peptidoglycan catabolic process"/>
    <property type="evidence" value="ECO:0007669"/>
    <property type="project" value="InterPro"/>
</dbReference>
<dbReference type="AlphaFoldDB" id="A0A068Z6V7"/>
<dbReference type="SUPFAM" id="SSF53955">
    <property type="entry name" value="Lysozyme-like"/>
    <property type="match status" value="1"/>
</dbReference>
<evidence type="ECO:0000256" key="7">
    <source>
        <dbReference type="SAM" id="SignalP"/>
    </source>
</evidence>
<dbReference type="EMBL" id="CP050855">
    <property type="protein sequence ID" value="QLH61676.1"/>
    <property type="molecule type" value="Genomic_DNA"/>
</dbReference>
<dbReference type="GO" id="GO:0042742">
    <property type="term" value="P:defense response to bacterium"/>
    <property type="evidence" value="ECO:0007669"/>
    <property type="project" value="UniProtKB-KW"/>
</dbReference>
<evidence type="ECO:0000256" key="3">
    <source>
        <dbReference type="ARBA" id="ARBA00022638"/>
    </source>
</evidence>
<keyword evidence="7" id="KW-0732">Signal</keyword>
<dbReference type="CDD" id="cd16901">
    <property type="entry name" value="lyz_P1"/>
    <property type="match status" value="1"/>
</dbReference>
<gene>
    <name evidence="8" type="ORF">SYMBAF_00255</name>
</gene>
<comment type="similarity">
    <text evidence="6">Belongs to the glycosyl hydrolase 24 family.</text>
</comment>
<comment type="catalytic activity">
    <reaction evidence="1 6">
        <text>Hydrolysis of (1-&gt;4)-beta-linkages between N-acetylmuramic acid and N-acetyl-D-glucosamine residues in a peptidoglycan and between N-acetyl-D-glucosamine residues in chitodextrins.</text>
        <dbReference type="EC" id="3.2.1.17"/>
    </reaction>
</comment>
<feature type="chain" id="PRO_5030002367" description="Lysozyme" evidence="7">
    <location>
        <begin position="27"/>
        <end position="181"/>
    </location>
</feature>
<name>A0A068Z6V7_9GAMM</name>
<dbReference type="GO" id="GO:0016998">
    <property type="term" value="P:cell wall macromolecule catabolic process"/>
    <property type="evidence" value="ECO:0007669"/>
    <property type="project" value="InterPro"/>
</dbReference>
<dbReference type="Proteomes" id="UP000042738">
    <property type="component" value="Chromosome"/>
</dbReference>
<feature type="signal peptide" evidence="7">
    <location>
        <begin position="1"/>
        <end position="26"/>
    </location>
</feature>
<dbReference type="STRING" id="138074.SYMBAF_160358"/>
<dbReference type="HAMAP" id="MF_04110">
    <property type="entry name" value="ENDOLYSIN_T4"/>
    <property type="match status" value="1"/>
</dbReference>
<dbReference type="InterPro" id="IPR023346">
    <property type="entry name" value="Lysozyme-like_dom_sf"/>
</dbReference>
<evidence type="ECO:0000256" key="4">
    <source>
        <dbReference type="ARBA" id="ARBA00022801"/>
    </source>
</evidence>
<dbReference type="EC" id="3.2.1.17" evidence="6"/>
<dbReference type="InterPro" id="IPR002196">
    <property type="entry name" value="Glyco_hydro_24"/>
</dbReference>
<sequence length="181" mass="20264">MKQLIKKCSIAAIVALGITLSPGALRTTAEGQQKIAGWEDCRNTPYYCTAGVLTVGIGSTGRVERREYSDSETAGRWINDMRHAENCINQNFEGGYMPQSAFEAMADAGLNVGCTGLMWYTDNQKRIQRTTIWKKAQAHEWKAMCNRLTDFVNSGGKRSQGLVNRRTDFKAWCLRDVEAEK</sequence>
<evidence type="ECO:0000256" key="6">
    <source>
        <dbReference type="RuleBase" id="RU003788"/>
    </source>
</evidence>
<evidence type="ECO:0000313" key="8">
    <source>
        <dbReference type="EMBL" id="QLH61676.1"/>
    </source>
</evidence>
<protein>
    <recommendedName>
        <fullName evidence="6">Lysozyme</fullName>
        <ecNumber evidence="6">3.2.1.17</ecNumber>
    </recommendedName>
</protein>
<dbReference type="RefSeq" id="WP_040264576.1">
    <property type="nucleotide sequence ID" value="NZ_CP050855.1"/>
</dbReference>
<dbReference type="InterPro" id="IPR051018">
    <property type="entry name" value="Bacteriophage_GH24"/>
</dbReference>
<evidence type="ECO:0000256" key="5">
    <source>
        <dbReference type="ARBA" id="ARBA00023295"/>
    </source>
</evidence>